<organism evidence="1 2">
    <name type="scientific">Aeromonas media</name>
    <dbReference type="NCBI Taxonomy" id="651"/>
    <lineage>
        <taxon>Bacteria</taxon>
        <taxon>Pseudomonadati</taxon>
        <taxon>Pseudomonadota</taxon>
        <taxon>Gammaproteobacteria</taxon>
        <taxon>Aeromonadales</taxon>
        <taxon>Aeromonadaceae</taxon>
        <taxon>Aeromonas</taxon>
    </lineage>
</organism>
<evidence type="ECO:0000313" key="2">
    <source>
        <dbReference type="Proteomes" id="UP001285835"/>
    </source>
</evidence>
<gene>
    <name evidence="1" type="ORF">SJS82_19295</name>
</gene>
<proteinExistence type="predicted"/>
<sequence>MPPRHINPAVSHAPPATVSAINLVISPDTPPLMPIAKFAEWVGVSVDTARHWVKTGRLDVLEKTRSNELVMVKVHVFIAKQMAGSVLAPQFKHAG</sequence>
<dbReference type="AlphaFoldDB" id="A0AAP6GET6"/>
<reference evidence="1" key="1">
    <citation type="submission" date="2023-11" db="EMBL/GenBank/DDBJ databases">
        <title>WGS of Aeromonas in Northern Israel.</title>
        <authorList>
            <person name="Hershko Y."/>
        </authorList>
    </citation>
    <scope>NUCLEOTIDE SEQUENCE</scope>
    <source>
        <strain evidence="1">02297</strain>
    </source>
</reference>
<evidence type="ECO:0008006" key="3">
    <source>
        <dbReference type="Google" id="ProtNLM"/>
    </source>
</evidence>
<evidence type="ECO:0000313" key="1">
    <source>
        <dbReference type="EMBL" id="MDX7924075.1"/>
    </source>
</evidence>
<name>A0AAP6GET6_AERME</name>
<protein>
    <recommendedName>
        <fullName evidence="3">DNA-binding protein</fullName>
    </recommendedName>
</protein>
<dbReference type="EMBL" id="JAWZXF010000021">
    <property type="protein sequence ID" value="MDX7924075.1"/>
    <property type="molecule type" value="Genomic_DNA"/>
</dbReference>
<dbReference type="RefSeq" id="WP_319918010.1">
    <property type="nucleotide sequence ID" value="NZ_JAWZXF010000021.1"/>
</dbReference>
<accession>A0AAP6GET6</accession>
<dbReference type="Proteomes" id="UP001285835">
    <property type="component" value="Unassembled WGS sequence"/>
</dbReference>
<comment type="caution">
    <text evidence="1">The sequence shown here is derived from an EMBL/GenBank/DDBJ whole genome shotgun (WGS) entry which is preliminary data.</text>
</comment>